<name>A0A1G6IFD7_9RHOB</name>
<evidence type="ECO:0000313" key="3">
    <source>
        <dbReference type="Proteomes" id="UP000199628"/>
    </source>
</evidence>
<reference evidence="3" key="1">
    <citation type="submission" date="2016-10" db="EMBL/GenBank/DDBJ databases">
        <authorList>
            <person name="Varghese N."/>
            <person name="Submissions S."/>
        </authorList>
    </citation>
    <scope>NUCLEOTIDE SEQUENCE [LARGE SCALE GENOMIC DNA]</scope>
    <source>
        <strain evidence="3">CGMCC 1.9108</strain>
    </source>
</reference>
<evidence type="ECO:0000256" key="1">
    <source>
        <dbReference type="SAM" id="MobiDB-lite"/>
    </source>
</evidence>
<protein>
    <submittedName>
        <fullName evidence="2">Uncharacterized protein</fullName>
    </submittedName>
</protein>
<dbReference type="RefSeq" id="WP_143028490.1">
    <property type="nucleotide sequence ID" value="NZ_FMZV01000001.1"/>
</dbReference>
<sequence>MTRVLAIVGLLAAGAAAYYFTVGTEPSRTAVEKPGTAEVTPEVSTSPTLGQQLEQSAEALREEVGTATGQVLEQA</sequence>
<organism evidence="2 3">
    <name type="scientific">Ruegeria marina</name>
    <dbReference type="NCBI Taxonomy" id="639004"/>
    <lineage>
        <taxon>Bacteria</taxon>
        <taxon>Pseudomonadati</taxon>
        <taxon>Pseudomonadota</taxon>
        <taxon>Alphaproteobacteria</taxon>
        <taxon>Rhodobacterales</taxon>
        <taxon>Roseobacteraceae</taxon>
        <taxon>Ruegeria</taxon>
    </lineage>
</organism>
<accession>A0A1G6IFD7</accession>
<feature type="region of interest" description="Disordered" evidence="1">
    <location>
        <begin position="31"/>
        <end position="75"/>
    </location>
</feature>
<feature type="compositionally biased region" description="Polar residues" evidence="1">
    <location>
        <begin position="42"/>
        <end position="55"/>
    </location>
</feature>
<gene>
    <name evidence="2" type="ORF">SAMN04488239_101106</name>
</gene>
<proteinExistence type="predicted"/>
<dbReference type="Proteomes" id="UP000199628">
    <property type="component" value="Unassembled WGS sequence"/>
</dbReference>
<dbReference type="AlphaFoldDB" id="A0A1G6IFD7"/>
<dbReference type="EMBL" id="FMZV01000001">
    <property type="protein sequence ID" value="SDC05110.1"/>
    <property type="molecule type" value="Genomic_DNA"/>
</dbReference>
<keyword evidence="3" id="KW-1185">Reference proteome</keyword>
<evidence type="ECO:0000313" key="2">
    <source>
        <dbReference type="EMBL" id="SDC05110.1"/>
    </source>
</evidence>